<feature type="non-terminal residue" evidence="1">
    <location>
        <position position="1"/>
    </location>
</feature>
<comment type="caution">
    <text evidence="1">The sequence shown here is derived from an EMBL/GenBank/DDBJ whole genome shotgun (WGS) entry which is preliminary data.</text>
</comment>
<dbReference type="AlphaFoldDB" id="A0A9P8FAG5"/>
<sequence length="291" mass="33239">HSQLKTGHPVRSAIHKQLNGRLVLRWVTTWESLLLYVLYFHLASFCIMWRLEASWSKFWYIINSVLRSAALETEEDEDFENRWSLIQHPDQQAVAKPSIAPADPFQSGFLDASVAVLQDFVIKRCGENGFGHDNDVYMDWLANDAFGVIDARTAQDNTILFCVRENVDAIQQAEVRLAWNKGGRSDELLSRYIKNGGDMDDQDITFLVENLANNKDDATEASVADLELDEAKQKINDWIDLEQQGGRPRWFEIRTIVENAMKNSYGISNIGPAAVLTEMKDEFDEDGVMRY</sequence>
<feature type="non-terminal residue" evidence="1">
    <location>
        <position position="291"/>
    </location>
</feature>
<proteinExistence type="predicted"/>
<gene>
    <name evidence="1" type="ORF">KCU98_g16935</name>
</gene>
<accession>A0A9P8FAG5</accession>
<evidence type="ECO:0000313" key="1">
    <source>
        <dbReference type="EMBL" id="KAG9958271.1"/>
    </source>
</evidence>
<reference evidence="1" key="1">
    <citation type="journal article" date="2021" name="J Fungi (Basel)">
        <title>Virulence traits and population genomics of the black yeast Aureobasidium melanogenum.</title>
        <authorList>
            <person name="Cernosa A."/>
            <person name="Sun X."/>
            <person name="Gostincar C."/>
            <person name="Fang C."/>
            <person name="Gunde-Cimerman N."/>
            <person name="Song Z."/>
        </authorList>
    </citation>
    <scope>NUCLEOTIDE SEQUENCE</scope>
    <source>
        <strain evidence="1">EXF-9298</strain>
    </source>
</reference>
<dbReference type="EMBL" id="JAHFXS010004008">
    <property type="protein sequence ID" value="KAG9958271.1"/>
    <property type="molecule type" value="Genomic_DNA"/>
</dbReference>
<protein>
    <submittedName>
        <fullName evidence="1">Uncharacterized protein</fullName>
    </submittedName>
</protein>
<reference evidence="1" key="2">
    <citation type="submission" date="2021-08" db="EMBL/GenBank/DDBJ databases">
        <authorList>
            <person name="Gostincar C."/>
            <person name="Sun X."/>
            <person name="Song Z."/>
            <person name="Gunde-Cimerman N."/>
        </authorList>
    </citation>
    <scope>NUCLEOTIDE SEQUENCE</scope>
    <source>
        <strain evidence="1">EXF-9298</strain>
    </source>
</reference>
<keyword evidence="2" id="KW-1185">Reference proteome</keyword>
<evidence type="ECO:0000313" key="2">
    <source>
        <dbReference type="Proteomes" id="UP000729357"/>
    </source>
</evidence>
<name>A0A9P8FAG5_AURME</name>
<organism evidence="1 2">
    <name type="scientific">Aureobasidium melanogenum</name>
    <name type="common">Aureobasidium pullulans var. melanogenum</name>
    <dbReference type="NCBI Taxonomy" id="46634"/>
    <lineage>
        <taxon>Eukaryota</taxon>
        <taxon>Fungi</taxon>
        <taxon>Dikarya</taxon>
        <taxon>Ascomycota</taxon>
        <taxon>Pezizomycotina</taxon>
        <taxon>Dothideomycetes</taxon>
        <taxon>Dothideomycetidae</taxon>
        <taxon>Dothideales</taxon>
        <taxon>Saccotheciaceae</taxon>
        <taxon>Aureobasidium</taxon>
    </lineage>
</organism>
<dbReference type="Proteomes" id="UP000729357">
    <property type="component" value="Unassembled WGS sequence"/>
</dbReference>